<name>A0A251TYP9_HELAN</name>
<organism evidence="1 2">
    <name type="scientific">Helianthus annuus</name>
    <name type="common">Common sunflower</name>
    <dbReference type="NCBI Taxonomy" id="4232"/>
    <lineage>
        <taxon>Eukaryota</taxon>
        <taxon>Viridiplantae</taxon>
        <taxon>Streptophyta</taxon>
        <taxon>Embryophyta</taxon>
        <taxon>Tracheophyta</taxon>
        <taxon>Spermatophyta</taxon>
        <taxon>Magnoliopsida</taxon>
        <taxon>eudicotyledons</taxon>
        <taxon>Gunneridae</taxon>
        <taxon>Pentapetalae</taxon>
        <taxon>asterids</taxon>
        <taxon>campanulids</taxon>
        <taxon>Asterales</taxon>
        <taxon>Asteraceae</taxon>
        <taxon>Asteroideae</taxon>
        <taxon>Heliantheae alliance</taxon>
        <taxon>Heliantheae</taxon>
        <taxon>Helianthus</taxon>
    </lineage>
</organism>
<keyword evidence="2" id="KW-1185">Reference proteome</keyword>
<evidence type="ECO:0000313" key="1">
    <source>
        <dbReference type="EMBL" id="OTG15091.1"/>
    </source>
</evidence>
<dbReference type="Proteomes" id="UP000215914">
    <property type="component" value="Chromosome 9"/>
</dbReference>
<dbReference type="InParanoid" id="A0A251TYP9"/>
<accession>A0A251TYP9</accession>
<protein>
    <submittedName>
        <fullName evidence="1">Uncharacterized protein</fullName>
    </submittedName>
</protein>
<gene>
    <name evidence="1" type="ORF">HannXRQ_Chr09g0256591</name>
</gene>
<evidence type="ECO:0000313" key="2">
    <source>
        <dbReference type="Proteomes" id="UP000215914"/>
    </source>
</evidence>
<dbReference type="AlphaFoldDB" id="A0A251TYP9"/>
<sequence length="73" mass="8109">MNFPDVDVDEADVAPIDAVNDVDEQPGGGVLQFVRMAGQHYFVSFRVNFYFAPCGLVTLTVLLQTFKNSHFTP</sequence>
<proteinExistence type="predicted"/>
<reference evidence="2" key="1">
    <citation type="journal article" date="2017" name="Nature">
        <title>The sunflower genome provides insights into oil metabolism, flowering and Asterid evolution.</title>
        <authorList>
            <person name="Badouin H."/>
            <person name="Gouzy J."/>
            <person name="Grassa C.J."/>
            <person name="Murat F."/>
            <person name="Staton S.E."/>
            <person name="Cottret L."/>
            <person name="Lelandais-Briere C."/>
            <person name="Owens G.L."/>
            <person name="Carrere S."/>
            <person name="Mayjonade B."/>
            <person name="Legrand L."/>
            <person name="Gill N."/>
            <person name="Kane N.C."/>
            <person name="Bowers J.E."/>
            <person name="Hubner S."/>
            <person name="Bellec A."/>
            <person name="Berard A."/>
            <person name="Berges H."/>
            <person name="Blanchet N."/>
            <person name="Boniface M.C."/>
            <person name="Brunel D."/>
            <person name="Catrice O."/>
            <person name="Chaidir N."/>
            <person name="Claudel C."/>
            <person name="Donnadieu C."/>
            <person name="Faraut T."/>
            <person name="Fievet G."/>
            <person name="Helmstetter N."/>
            <person name="King M."/>
            <person name="Knapp S.J."/>
            <person name="Lai Z."/>
            <person name="Le Paslier M.C."/>
            <person name="Lippi Y."/>
            <person name="Lorenzon L."/>
            <person name="Mandel J.R."/>
            <person name="Marage G."/>
            <person name="Marchand G."/>
            <person name="Marquand E."/>
            <person name="Bret-Mestries E."/>
            <person name="Morien E."/>
            <person name="Nambeesan S."/>
            <person name="Nguyen T."/>
            <person name="Pegot-Espagnet P."/>
            <person name="Pouilly N."/>
            <person name="Raftis F."/>
            <person name="Sallet E."/>
            <person name="Schiex T."/>
            <person name="Thomas J."/>
            <person name="Vandecasteele C."/>
            <person name="Vares D."/>
            <person name="Vear F."/>
            <person name="Vautrin S."/>
            <person name="Crespi M."/>
            <person name="Mangin B."/>
            <person name="Burke J.M."/>
            <person name="Salse J."/>
            <person name="Munos S."/>
            <person name="Vincourt P."/>
            <person name="Rieseberg L.H."/>
            <person name="Langlade N.B."/>
        </authorList>
    </citation>
    <scope>NUCLEOTIDE SEQUENCE [LARGE SCALE GENOMIC DNA]</scope>
    <source>
        <strain evidence="2">cv. SF193</strain>
    </source>
</reference>
<dbReference type="EMBL" id="CM007898">
    <property type="protein sequence ID" value="OTG15091.1"/>
    <property type="molecule type" value="Genomic_DNA"/>
</dbReference>